<organism evidence="2 4">
    <name type="scientific">Rhodotorula toruloides</name>
    <name type="common">Yeast</name>
    <name type="synonym">Rhodosporidium toruloides</name>
    <dbReference type="NCBI Taxonomy" id="5286"/>
    <lineage>
        <taxon>Eukaryota</taxon>
        <taxon>Fungi</taxon>
        <taxon>Dikarya</taxon>
        <taxon>Basidiomycota</taxon>
        <taxon>Pucciniomycotina</taxon>
        <taxon>Microbotryomycetes</taxon>
        <taxon>Sporidiobolales</taxon>
        <taxon>Sporidiobolaceae</taxon>
        <taxon>Rhodotorula</taxon>
    </lineage>
</organism>
<reference evidence="3 5" key="2">
    <citation type="journal article" date="2018" name="Elife">
        <title>Functional genomics of lipid metabolism in the oleaginous yeast Rhodosporidium toruloides.</title>
        <authorList>
            <person name="Coradetti S.T."/>
            <person name="Pinel D."/>
            <person name="Geiselman G."/>
            <person name="Ito M."/>
            <person name="Mondo S."/>
            <person name="Reilly M.C."/>
            <person name="Cheng Y.F."/>
            <person name="Bauer S."/>
            <person name="Grigoriev I."/>
            <person name="Gladden J.M."/>
            <person name="Simmons B.A."/>
            <person name="Brem R."/>
            <person name="Arkin A.P."/>
            <person name="Skerker J.M."/>
        </authorList>
    </citation>
    <scope>NUCLEOTIDE SEQUENCE [LARGE SCALE GENOMIC DNA]</scope>
    <source>
        <strain evidence="3 5">NBRC 0880</strain>
    </source>
</reference>
<dbReference type="GO" id="GO:0034080">
    <property type="term" value="P:CENP-A containing chromatin assembly"/>
    <property type="evidence" value="ECO:0007669"/>
    <property type="project" value="InterPro"/>
</dbReference>
<protein>
    <submittedName>
        <fullName evidence="2 3">Translation initiation factor IF-2</fullName>
    </submittedName>
</protein>
<dbReference type="STRING" id="5286.A0A0K3C8F5"/>
<reference evidence="2 4" key="1">
    <citation type="submission" date="2015-07" db="EMBL/GenBank/DDBJ databases">
        <authorList>
            <person name="Cajimat M.N.B."/>
            <person name="Milazzo M.L."/>
            <person name="Fulhorst C.F."/>
        </authorList>
    </citation>
    <scope>NUCLEOTIDE SEQUENCE [LARGE SCALE GENOMIC DNA]</scope>
    <source>
        <strain evidence="2">Single colony</strain>
    </source>
</reference>
<name>A0A0K3C8F5_RHOTO</name>
<dbReference type="Proteomes" id="UP000239560">
    <property type="component" value="Unassembled WGS sequence"/>
</dbReference>
<gene>
    <name evidence="2" type="primary">FGENESH: predicted gene_1.753</name>
    <name evidence="3" type="ORF">AAT19DRAFT_9209</name>
    <name evidence="2" type="ORF">BN2166_0007530</name>
</gene>
<evidence type="ECO:0000256" key="1">
    <source>
        <dbReference type="SAM" id="MobiDB-lite"/>
    </source>
</evidence>
<keyword evidence="4" id="KW-1185">Reference proteome</keyword>
<feature type="compositionally biased region" description="Basic and acidic residues" evidence="1">
    <location>
        <begin position="411"/>
        <end position="426"/>
    </location>
</feature>
<evidence type="ECO:0000313" key="4">
    <source>
        <dbReference type="Proteomes" id="UP000199069"/>
    </source>
</evidence>
<feature type="region of interest" description="Disordered" evidence="1">
    <location>
        <begin position="406"/>
        <end position="439"/>
    </location>
</feature>
<dbReference type="GO" id="GO:0003743">
    <property type="term" value="F:translation initiation factor activity"/>
    <property type="evidence" value="ECO:0007669"/>
    <property type="project" value="UniProtKB-KW"/>
</dbReference>
<evidence type="ECO:0000313" key="3">
    <source>
        <dbReference type="EMBL" id="PRQ78141.1"/>
    </source>
</evidence>
<evidence type="ECO:0000313" key="2">
    <source>
        <dbReference type="EMBL" id="CTR04892.1"/>
    </source>
</evidence>
<accession>A0A0K3C8F5</accession>
<proteinExistence type="predicted"/>
<dbReference type="Proteomes" id="UP000199069">
    <property type="component" value="Unassembled WGS sequence"/>
</dbReference>
<sequence>MPKQGSGKAGYLSENDIQLPWSTQAQKLVAQHDRRSLASVALTWLDETPRSTDGDDVGLFEEVQEELNERRMLYEQLRDEEGTAGRSRVVRAMQEDWRDGLTYRQVAQLDMQHFEAKGTGRSWTAFRAELPSSAAVASSAQIFTAFRDSFGAYHPHYLHLSTLTAPTPLTVLRLQLLPSPSLTSRSTSSFPPPIFLLHLPLTPYLLLPTSLPSSLRPLILQALSTSLTSSASSVTLTKLDLEGKDWKALREVLVERKSAVGEWRKVRGEEGREVDGGGVLVPQARRKVVQDPTRLPPPTLNAAGVPSLPQPGAGADRARKRRRLEEVNSVFGTSASRAEQAQQGGELPKLERLDYSISLPYPSEPSFPSPDAPFDSLTHPPFLMRLEGSHVLSGLRALVVGGLTEVEPEAEGEKENLGARNGDGRKERARRTPGLPSWLGEVASEGVNRLSLGRRRDGTVGRI</sequence>
<dbReference type="EMBL" id="CWKI01000001">
    <property type="protein sequence ID" value="CTR04892.1"/>
    <property type="molecule type" value="Genomic_DNA"/>
</dbReference>
<dbReference type="AlphaFoldDB" id="A0A0K3C8F5"/>
<feature type="region of interest" description="Disordered" evidence="1">
    <location>
        <begin position="286"/>
        <end position="349"/>
    </location>
</feature>
<dbReference type="OMA" id="YMHARQL"/>
<feature type="compositionally biased region" description="Polar residues" evidence="1">
    <location>
        <begin position="330"/>
        <end position="343"/>
    </location>
</feature>
<evidence type="ECO:0000313" key="5">
    <source>
        <dbReference type="Proteomes" id="UP000239560"/>
    </source>
</evidence>
<dbReference type="Pfam" id="PF05238">
    <property type="entry name" value="CENP-N"/>
    <property type="match status" value="1"/>
</dbReference>
<dbReference type="InterPro" id="IPR007902">
    <property type="entry name" value="Chl4/mis15/CENP-N"/>
</dbReference>
<keyword evidence="2" id="KW-0648">Protein biosynthesis</keyword>
<dbReference type="EMBL" id="LCTV02000001">
    <property type="protein sequence ID" value="PRQ78141.1"/>
    <property type="molecule type" value="Genomic_DNA"/>
</dbReference>
<dbReference type="OrthoDB" id="6585699at2759"/>
<keyword evidence="2" id="KW-0396">Initiation factor</keyword>
<dbReference type="GO" id="GO:0007059">
    <property type="term" value="P:chromosome segregation"/>
    <property type="evidence" value="ECO:0007669"/>
    <property type="project" value="InterPro"/>
</dbReference>